<evidence type="ECO:0000256" key="1">
    <source>
        <dbReference type="SAM" id="SignalP"/>
    </source>
</evidence>
<name>A0A7S1G5L0_9STRA</name>
<organism evidence="2">
    <name type="scientific">Bicosoecida sp. CB-2014</name>
    <dbReference type="NCBI Taxonomy" id="1486930"/>
    <lineage>
        <taxon>Eukaryota</taxon>
        <taxon>Sar</taxon>
        <taxon>Stramenopiles</taxon>
        <taxon>Bigyra</taxon>
        <taxon>Opalozoa</taxon>
        <taxon>Bicosoecida</taxon>
    </lineage>
</organism>
<dbReference type="EMBL" id="HBFS01003407">
    <property type="protein sequence ID" value="CAD8909149.1"/>
    <property type="molecule type" value="Transcribed_RNA"/>
</dbReference>
<gene>
    <name evidence="2" type="ORF">BSP0115_LOCUS2353</name>
</gene>
<accession>A0A7S1G5L0</accession>
<sequence length="335" mass="35975">MAPHRPSSAAAAVVVLALAAAAPGLVSAQWNDAYIDDTGVGLWTFTRGGEASFVNAGTMPNDPLTSASVNPRPITYRANSPGLQWLTVGPATSGPGRDFIYLMDLQQTYITDVVGPIEFGDDLRIRIGVEYECITADCDLGFVMFDGAEKEMVGALIGDDATVSQIEGTADADLRFVENPSITTLPGDPVPTWSLSMHQYAIDVIFTAGVPGYTMFFAQMNAPYDNYRTVTDTTTTINAESGLHFAVVANDIAEEYYVYKINVRTFTRTSHTVTCGQAVPEGNMVYVRSLDKYYTSTQPAGSPPVDLTLDGTDYYHVADVSAANFVASNDYCAAP</sequence>
<feature type="chain" id="PRO_5031395859" description="Amine oxidase" evidence="1">
    <location>
        <begin position="29"/>
        <end position="335"/>
    </location>
</feature>
<protein>
    <recommendedName>
        <fullName evidence="3">Amine oxidase</fullName>
    </recommendedName>
</protein>
<keyword evidence="1" id="KW-0732">Signal</keyword>
<evidence type="ECO:0008006" key="3">
    <source>
        <dbReference type="Google" id="ProtNLM"/>
    </source>
</evidence>
<proteinExistence type="predicted"/>
<reference evidence="2" key="1">
    <citation type="submission" date="2021-01" db="EMBL/GenBank/DDBJ databases">
        <authorList>
            <person name="Corre E."/>
            <person name="Pelletier E."/>
            <person name="Niang G."/>
            <person name="Scheremetjew M."/>
            <person name="Finn R."/>
            <person name="Kale V."/>
            <person name="Holt S."/>
            <person name="Cochrane G."/>
            <person name="Meng A."/>
            <person name="Brown T."/>
            <person name="Cohen L."/>
        </authorList>
    </citation>
    <scope>NUCLEOTIDE SEQUENCE</scope>
    <source>
        <strain evidence="2">Ms1</strain>
    </source>
</reference>
<evidence type="ECO:0000313" key="2">
    <source>
        <dbReference type="EMBL" id="CAD8909149.1"/>
    </source>
</evidence>
<dbReference type="AlphaFoldDB" id="A0A7S1G5L0"/>
<feature type="signal peptide" evidence="1">
    <location>
        <begin position="1"/>
        <end position="28"/>
    </location>
</feature>